<evidence type="ECO:0000313" key="7">
    <source>
        <dbReference type="Proteomes" id="UP001350748"/>
    </source>
</evidence>
<keyword evidence="1" id="KW-0805">Transcription regulation</keyword>
<dbReference type="InterPro" id="IPR009057">
    <property type="entry name" value="Homeodomain-like_sf"/>
</dbReference>
<evidence type="ECO:0000256" key="3">
    <source>
        <dbReference type="ARBA" id="ARBA00023163"/>
    </source>
</evidence>
<dbReference type="SUPFAM" id="SSF48498">
    <property type="entry name" value="Tetracyclin repressor-like, C-terminal domain"/>
    <property type="match status" value="1"/>
</dbReference>
<accession>A0ABU7XFB8</accession>
<evidence type="ECO:0000259" key="5">
    <source>
        <dbReference type="PROSITE" id="PS50977"/>
    </source>
</evidence>
<dbReference type="Pfam" id="PF00440">
    <property type="entry name" value="TetR_N"/>
    <property type="match status" value="1"/>
</dbReference>
<dbReference type="PANTHER" id="PTHR30055:SF234">
    <property type="entry name" value="HTH-TYPE TRANSCRIPTIONAL REGULATOR BETI"/>
    <property type="match status" value="1"/>
</dbReference>
<keyword evidence="7" id="KW-1185">Reference proteome</keyword>
<feature type="domain" description="HTH tetR-type" evidence="5">
    <location>
        <begin position="17"/>
        <end position="77"/>
    </location>
</feature>
<dbReference type="PROSITE" id="PS01081">
    <property type="entry name" value="HTH_TETR_1"/>
    <property type="match status" value="1"/>
</dbReference>
<feature type="DNA-binding region" description="H-T-H motif" evidence="4">
    <location>
        <begin position="40"/>
        <end position="59"/>
    </location>
</feature>
<organism evidence="6 7">
    <name type="scientific">Methylocystis borbori</name>
    <dbReference type="NCBI Taxonomy" id="3118750"/>
    <lineage>
        <taxon>Bacteria</taxon>
        <taxon>Pseudomonadati</taxon>
        <taxon>Pseudomonadota</taxon>
        <taxon>Alphaproteobacteria</taxon>
        <taxon>Hyphomicrobiales</taxon>
        <taxon>Methylocystaceae</taxon>
        <taxon>Methylocystis</taxon>
    </lineage>
</organism>
<keyword evidence="3" id="KW-0804">Transcription</keyword>
<evidence type="ECO:0000313" key="6">
    <source>
        <dbReference type="EMBL" id="MEF3365201.1"/>
    </source>
</evidence>
<protein>
    <submittedName>
        <fullName evidence="6">CerR family C-terminal domain-containing protein</fullName>
    </submittedName>
</protein>
<dbReference type="InterPro" id="IPR015292">
    <property type="entry name" value="Tscrpt_reg_YbiH_C"/>
</dbReference>
<sequence length="217" mass="24511">MNDATPLEQRAVSRSAEITRAALIKAATAVFAEHGYEGGSVRLITQRALANQAAVNYHFGGKEGLYREVLLVATKTLEQNSFLSPEEVDARSPEEALRLYLHQFLLPLVKRDRVCSYLRIFAWESVRPSEPFNAFVATSPLRIFRLAERVVRRFLPDDAPAETVTFTTLWLAQQPMFFVREAERLARPPFSLKFDDASLERLVDTLTSLSLRGLANI</sequence>
<proteinExistence type="predicted"/>
<dbReference type="InterPro" id="IPR023772">
    <property type="entry name" value="DNA-bd_HTH_TetR-type_CS"/>
</dbReference>
<comment type="caution">
    <text evidence="6">The sequence shown here is derived from an EMBL/GenBank/DDBJ whole genome shotgun (WGS) entry which is preliminary data.</text>
</comment>
<dbReference type="InterPro" id="IPR050109">
    <property type="entry name" value="HTH-type_TetR-like_transc_reg"/>
</dbReference>
<dbReference type="Proteomes" id="UP001350748">
    <property type="component" value="Unassembled WGS sequence"/>
</dbReference>
<dbReference type="PRINTS" id="PR00455">
    <property type="entry name" value="HTHTETR"/>
</dbReference>
<gene>
    <name evidence="6" type="ORF">V3H18_01500</name>
</gene>
<reference evidence="6 7" key="1">
    <citation type="submission" date="2024-02" db="EMBL/GenBank/DDBJ databases">
        <authorList>
            <person name="Grouzdev D."/>
        </authorList>
    </citation>
    <scope>NUCLEOTIDE SEQUENCE [LARGE SCALE GENOMIC DNA]</scope>
    <source>
        <strain evidence="6 7">9N</strain>
    </source>
</reference>
<keyword evidence="2 4" id="KW-0238">DNA-binding</keyword>
<dbReference type="InterPro" id="IPR001647">
    <property type="entry name" value="HTH_TetR"/>
</dbReference>
<dbReference type="Pfam" id="PF09209">
    <property type="entry name" value="CecR_C"/>
    <property type="match status" value="1"/>
</dbReference>
<dbReference type="Gene3D" id="1.10.357.10">
    <property type="entry name" value="Tetracycline Repressor, domain 2"/>
    <property type="match status" value="1"/>
</dbReference>
<evidence type="ECO:0000256" key="4">
    <source>
        <dbReference type="PROSITE-ProRule" id="PRU00335"/>
    </source>
</evidence>
<evidence type="ECO:0000256" key="2">
    <source>
        <dbReference type="ARBA" id="ARBA00023125"/>
    </source>
</evidence>
<dbReference type="PROSITE" id="PS50977">
    <property type="entry name" value="HTH_TETR_2"/>
    <property type="match status" value="1"/>
</dbReference>
<name>A0ABU7XFB8_9HYPH</name>
<dbReference type="SUPFAM" id="SSF46689">
    <property type="entry name" value="Homeodomain-like"/>
    <property type="match status" value="1"/>
</dbReference>
<dbReference type="EMBL" id="JAZHYN010000002">
    <property type="protein sequence ID" value="MEF3365201.1"/>
    <property type="molecule type" value="Genomic_DNA"/>
</dbReference>
<evidence type="ECO:0000256" key="1">
    <source>
        <dbReference type="ARBA" id="ARBA00023015"/>
    </source>
</evidence>
<dbReference type="PANTHER" id="PTHR30055">
    <property type="entry name" value="HTH-TYPE TRANSCRIPTIONAL REGULATOR RUTR"/>
    <property type="match status" value="1"/>
</dbReference>
<dbReference type="InterPro" id="IPR036271">
    <property type="entry name" value="Tet_transcr_reg_TetR-rel_C_sf"/>
</dbReference>
<dbReference type="Gene3D" id="1.10.10.60">
    <property type="entry name" value="Homeodomain-like"/>
    <property type="match status" value="1"/>
</dbReference>
<dbReference type="RefSeq" id="WP_332080101.1">
    <property type="nucleotide sequence ID" value="NZ_JAZHYN010000002.1"/>
</dbReference>